<dbReference type="InterPro" id="IPR036393">
    <property type="entry name" value="AceGlu_kinase-like_sf"/>
</dbReference>
<evidence type="ECO:0000256" key="9">
    <source>
        <dbReference type="HAMAP-Rule" id="MF_00082"/>
    </source>
</evidence>
<dbReference type="SUPFAM" id="SSF53633">
    <property type="entry name" value="Carbamate kinase-like"/>
    <property type="match status" value="1"/>
</dbReference>
<comment type="catalytic activity">
    <reaction evidence="8 9">
        <text>N-acetyl-L-glutamate + ATP = N-acetyl-L-glutamyl 5-phosphate + ADP</text>
        <dbReference type="Rhea" id="RHEA:14629"/>
        <dbReference type="ChEBI" id="CHEBI:30616"/>
        <dbReference type="ChEBI" id="CHEBI:44337"/>
        <dbReference type="ChEBI" id="CHEBI:57936"/>
        <dbReference type="ChEBI" id="CHEBI:456216"/>
        <dbReference type="EC" id="2.7.2.8"/>
    </reaction>
</comment>
<dbReference type="RefSeq" id="WP_002646300.1">
    <property type="nucleotide sequence ID" value="NZ_CP036341.1"/>
</dbReference>
<dbReference type="EMBL" id="CP042910">
    <property type="protein sequence ID" value="QEG18010.1"/>
    <property type="molecule type" value="Genomic_DNA"/>
</dbReference>
<name>A0ABX5YQK9_9PLAN</name>
<protein>
    <recommendedName>
        <fullName evidence="9">Acetylglutamate kinase</fullName>
        <ecNumber evidence="9">2.7.2.8</ecNumber>
    </recommendedName>
    <alternativeName>
        <fullName evidence="9">N-acetyl-L-glutamate 5-phosphotransferase</fullName>
    </alternativeName>
    <alternativeName>
        <fullName evidence="9">NAG kinase</fullName>
        <shortName evidence="9">NAGK</shortName>
    </alternativeName>
</protein>
<feature type="site" description="Transition state stabilizer" evidence="9">
    <location>
        <position position="249"/>
    </location>
</feature>
<feature type="binding site" evidence="9">
    <location>
        <begin position="64"/>
        <end position="65"/>
    </location>
    <ligand>
        <name>substrate</name>
    </ligand>
</feature>
<dbReference type="Pfam" id="PF00696">
    <property type="entry name" value="AA_kinase"/>
    <property type="match status" value="1"/>
</dbReference>
<feature type="binding site" evidence="9">
    <location>
        <position position="86"/>
    </location>
    <ligand>
        <name>substrate</name>
    </ligand>
</feature>
<evidence type="ECO:0000256" key="1">
    <source>
        <dbReference type="ARBA" id="ARBA00004828"/>
    </source>
</evidence>
<keyword evidence="2 9" id="KW-0055">Arginine biosynthesis</keyword>
<evidence type="ECO:0000256" key="2">
    <source>
        <dbReference type="ARBA" id="ARBA00022571"/>
    </source>
</evidence>
<dbReference type="InterPro" id="IPR004662">
    <property type="entry name" value="AcgluKinase_fam"/>
</dbReference>
<dbReference type="HAMAP" id="MF_00082">
    <property type="entry name" value="ArgB"/>
    <property type="match status" value="1"/>
</dbReference>
<dbReference type="EC" id="2.7.2.8" evidence="9"/>
<keyword evidence="5 9" id="KW-0547">Nucleotide-binding</keyword>
<evidence type="ECO:0000256" key="6">
    <source>
        <dbReference type="ARBA" id="ARBA00022777"/>
    </source>
</evidence>
<comment type="function">
    <text evidence="9">Catalyzes the ATP-dependent phosphorylation of N-acetyl-L-glutamate.</text>
</comment>
<dbReference type="Gene3D" id="3.40.1160.10">
    <property type="entry name" value="Acetylglutamate kinase-like"/>
    <property type="match status" value="1"/>
</dbReference>
<evidence type="ECO:0000256" key="3">
    <source>
        <dbReference type="ARBA" id="ARBA00022605"/>
    </source>
</evidence>
<evidence type="ECO:0000256" key="4">
    <source>
        <dbReference type="ARBA" id="ARBA00022679"/>
    </source>
</evidence>
<organism evidence="11 12">
    <name type="scientific">Gimesia maris</name>
    <dbReference type="NCBI Taxonomy" id="122"/>
    <lineage>
        <taxon>Bacteria</taxon>
        <taxon>Pseudomonadati</taxon>
        <taxon>Planctomycetota</taxon>
        <taxon>Planctomycetia</taxon>
        <taxon>Planctomycetales</taxon>
        <taxon>Planctomycetaceae</taxon>
        <taxon>Gimesia</taxon>
    </lineage>
</organism>
<dbReference type="InterPro" id="IPR037528">
    <property type="entry name" value="ArgB"/>
</dbReference>
<comment type="pathway">
    <text evidence="1 9">Amino-acid biosynthesis; L-arginine biosynthesis; N(2)-acetyl-L-ornithine from L-glutamate: step 2/4.</text>
</comment>
<comment type="subcellular location">
    <subcellularLocation>
        <location evidence="9">Cytoplasm</location>
    </subcellularLocation>
</comment>
<evidence type="ECO:0000313" key="11">
    <source>
        <dbReference type="EMBL" id="QEG18010.1"/>
    </source>
</evidence>
<dbReference type="GeneID" id="98648387"/>
<dbReference type="PANTHER" id="PTHR23342:SF0">
    <property type="entry name" value="N-ACETYLGLUTAMATE SYNTHASE, MITOCHONDRIAL"/>
    <property type="match status" value="1"/>
</dbReference>
<feature type="site" description="Transition state stabilizer" evidence="9">
    <location>
        <position position="29"/>
    </location>
</feature>
<dbReference type="PRINTS" id="PR00474">
    <property type="entry name" value="GLU5KINASE"/>
</dbReference>
<feature type="binding site" evidence="9">
    <location>
        <position position="186"/>
    </location>
    <ligand>
        <name>substrate</name>
    </ligand>
</feature>
<proteinExistence type="inferred from homology"/>
<evidence type="ECO:0000259" key="10">
    <source>
        <dbReference type="Pfam" id="PF00696"/>
    </source>
</evidence>
<comment type="similarity">
    <text evidence="9">Belongs to the acetylglutamate kinase family. ArgB subfamily.</text>
</comment>
<dbReference type="Proteomes" id="UP000322887">
    <property type="component" value="Chromosome"/>
</dbReference>
<evidence type="ECO:0000256" key="7">
    <source>
        <dbReference type="ARBA" id="ARBA00022840"/>
    </source>
</evidence>
<sequence length="291" mass="31062">MEGAVRKAAVLIEALSWIRRFRGRYVVIKLGGSALEEEAAVKSFLTDVIFMRTVGMHPILVHGGGKAISQAMNSAGIEPRFVNGRRFTDEQTLEIATDVLANQISASLVQEIQSQGAKAEALHFGTRNCLRGEQLTLQAEDGSAVDLGHVGFVTDVDQDLLAEICQSDAIPVIPSVALDASGQKLNVNADTAAAALARILKAEKLVFLSDVPGIFLDRHDPETLVSHLETQRCRALIADGTIDAGMVPKVDAALEALASGVGKVHIVDARLPHSILLEIYSDKGIGTEIVK</sequence>
<dbReference type="PIRSF" id="PIRSF000728">
    <property type="entry name" value="NAGK"/>
    <property type="match status" value="1"/>
</dbReference>
<dbReference type="PANTHER" id="PTHR23342">
    <property type="entry name" value="N-ACETYLGLUTAMATE SYNTHASE"/>
    <property type="match status" value="1"/>
</dbReference>
<evidence type="ECO:0000256" key="5">
    <source>
        <dbReference type="ARBA" id="ARBA00022741"/>
    </source>
</evidence>
<dbReference type="GO" id="GO:0003991">
    <property type="term" value="F:acetylglutamate kinase activity"/>
    <property type="evidence" value="ECO:0007669"/>
    <property type="project" value="UniProtKB-EC"/>
</dbReference>
<dbReference type="NCBIfam" id="TIGR00761">
    <property type="entry name" value="argB"/>
    <property type="match status" value="1"/>
</dbReference>
<evidence type="ECO:0000313" key="12">
    <source>
        <dbReference type="Proteomes" id="UP000322887"/>
    </source>
</evidence>
<keyword evidence="9" id="KW-0963">Cytoplasm</keyword>
<reference evidence="11 12" key="1">
    <citation type="submission" date="2019-08" db="EMBL/GenBank/DDBJ databases">
        <title>Deep-cultivation of Planctomycetes and their phenomic and genomic characterization uncovers novel biology.</title>
        <authorList>
            <person name="Wiegand S."/>
            <person name="Jogler M."/>
            <person name="Boedeker C."/>
            <person name="Pinto D."/>
            <person name="Vollmers J."/>
            <person name="Rivas-Marin E."/>
            <person name="Kohn T."/>
            <person name="Peeters S.H."/>
            <person name="Heuer A."/>
            <person name="Rast P."/>
            <person name="Oberbeckmann S."/>
            <person name="Bunk B."/>
            <person name="Jeske O."/>
            <person name="Meyerdierks A."/>
            <person name="Storesund J.E."/>
            <person name="Kallscheuer N."/>
            <person name="Luecker S."/>
            <person name="Lage O.M."/>
            <person name="Pohl T."/>
            <person name="Merkel B.J."/>
            <person name="Hornburger P."/>
            <person name="Mueller R.-W."/>
            <person name="Bruemmer F."/>
            <person name="Labrenz M."/>
            <person name="Spormann A.M."/>
            <person name="Op den Camp H."/>
            <person name="Overmann J."/>
            <person name="Amann R."/>
            <person name="Jetten M.S.M."/>
            <person name="Mascher T."/>
            <person name="Medema M.H."/>
            <person name="Devos D.P."/>
            <person name="Kaster A.-K."/>
            <person name="Ovreas L."/>
            <person name="Rohde M."/>
            <person name="Galperin M.Y."/>
            <person name="Jogler C."/>
        </authorList>
    </citation>
    <scope>NUCLEOTIDE SEQUENCE [LARGE SCALE GENOMIC DNA]</scope>
    <source>
        <strain evidence="11 12">DSM 8797</strain>
    </source>
</reference>
<keyword evidence="6 9" id="KW-0418">Kinase</keyword>
<feature type="domain" description="Aspartate/glutamate/uridylate kinase" evidence="10">
    <location>
        <begin position="25"/>
        <end position="268"/>
    </location>
</feature>
<keyword evidence="4 9" id="KW-0808">Transferase</keyword>
<dbReference type="InterPro" id="IPR001057">
    <property type="entry name" value="Glu/AcGlu_kinase"/>
</dbReference>
<keyword evidence="3 9" id="KW-0028">Amino-acid biosynthesis</keyword>
<gene>
    <name evidence="9 11" type="primary">argB</name>
    <name evidence="11" type="ORF">GmarT_38950</name>
</gene>
<accession>A0ABX5YQK9</accession>
<keyword evidence="7 9" id="KW-0067">ATP-binding</keyword>
<dbReference type="InterPro" id="IPR001048">
    <property type="entry name" value="Asp/Glu/Uridylate_kinase"/>
</dbReference>
<keyword evidence="12" id="KW-1185">Reference proteome</keyword>
<evidence type="ECO:0000256" key="8">
    <source>
        <dbReference type="ARBA" id="ARBA00048141"/>
    </source>
</evidence>